<protein>
    <submittedName>
        <fullName evidence="5">ABC transporter substrate-binding protein</fullName>
    </submittedName>
</protein>
<dbReference type="CDD" id="cd14748">
    <property type="entry name" value="PBP2_UgpB"/>
    <property type="match status" value="1"/>
</dbReference>
<reference evidence="5 6" key="1">
    <citation type="submission" date="2020-02" db="EMBL/GenBank/DDBJ databases">
        <title>Whole genome sequence of Halogeometricum borinquense strain wsp4.</title>
        <authorList>
            <person name="Verma D.K."/>
            <person name="Gopal K."/>
            <person name="Prasad E.S."/>
        </authorList>
    </citation>
    <scope>NUCLEOTIDE SEQUENCE [LARGE SCALE GENOMIC DNA]</scope>
    <source>
        <strain evidence="6">wsp4</strain>
    </source>
</reference>
<keyword evidence="2" id="KW-0813">Transport</keyword>
<dbReference type="EMBL" id="CP048739">
    <property type="protein sequence ID" value="QIB75560.1"/>
    <property type="molecule type" value="Genomic_DNA"/>
</dbReference>
<proteinExistence type="predicted"/>
<dbReference type="GeneID" id="44080819"/>
<gene>
    <name evidence="5" type="ORF">G3I44_15420</name>
</gene>
<dbReference type="InterPro" id="IPR006311">
    <property type="entry name" value="TAT_signal"/>
</dbReference>
<feature type="compositionally biased region" description="Low complexity" evidence="4">
    <location>
        <begin position="41"/>
        <end position="52"/>
    </location>
</feature>
<dbReference type="Gene3D" id="3.40.190.10">
    <property type="entry name" value="Periplasmic binding protein-like II"/>
    <property type="match status" value="2"/>
</dbReference>
<dbReference type="PANTHER" id="PTHR43649">
    <property type="entry name" value="ARABINOSE-BINDING PROTEIN-RELATED"/>
    <property type="match status" value="1"/>
</dbReference>
<dbReference type="NCBIfam" id="TIGR01409">
    <property type="entry name" value="TAT_signal_seq"/>
    <property type="match status" value="1"/>
</dbReference>
<evidence type="ECO:0000313" key="5">
    <source>
        <dbReference type="EMBL" id="QIB75560.1"/>
    </source>
</evidence>
<dbReference type="AlphaFoldDB" id="A0A6C0UK68"/>
<evidence type="ECO:0000313" key="6">
    <source>
        <dbReference type="Proteomes" id="UP000465846"/>
    </source>
</evidence>
<accession>A0A6C0UK68</accession>
<dbReference type="PROSITE" id="PS51257">
    <property type="entry name" value="PROKAR_LIPOPROTEIN"/>
    <property type="match status" value="1"/>
</dbReference>
<dbReference type="Proteomes" id="UP000465846">
    <property type="component" value="Chromosome"/>
</dbReference>
<comment type="subcellular location">
    <subcellularLocation>
        <location evidence="1">Cell envelope</location>
    </subcellularLocation>
</comment>
<dbReference type="SUPFAM" id="SSF53850">
    <property type="entry name" value="Periplasmic binding protein-like II"/>
    <property type="match status" value="1"/>
</dbReference>
<dbReference type="Pfam" id="PF13416">
    <property type="entry name" value="SBP_bac_8"/>
    <property type="match status" value="1"/>
</dbReference>
<name>A0A6C0UK68_9EURY</name>
<dbReference type="PROSITE" id="PS51318">
    <property type="entry name" value="TAT"/>
    <property type="match status" value="1"/>
</dbReference>
<sequence>MTKHNTRRRFIKTVGATGIAGLAGCSQDGQAQNQNTGGDSGETSGTTAGSTGTKTTTIKFWHAMGGDLGAFIDTLASEFQQQADGIELEATKKGSYRETLNATTSAVQSGNPPAIAQIFEIGTQLAIDSGVFTPVEDIIPKDAVNFDDYLDSVLNYYRIDGKLHSMPFNSSNAIFYYNKNAFEEAGLDPENPPTSYEGVMDAAKTLTDAGVVDKGTTWPNHSWFVEQWFAEQNQTLVNNGNGRNGRATKANFESEASKNIFEWWTDLYNEGQYLNPGIEAWSEAQQAFLTQKTGMLGYSTSSIAPMAKGAKKNGFELGTMQLPTPNGKRQGVVIGGASLWTPASLSAEKKKAAGEFIAWLTKPEQQKRWHTNTGYFPVNKRAISQLEDEGFYEENPDFRTAIDQLRATKDSPATRGALMGTFTKVRTIVEEGYVSMIQDSSTNVEDALGSIDSQVEEVLKSYNQKVS</sequence>
<evidence type="ECO:0000256" key="1">
    <source>
        <dbReference type="ARBA" id="ARBA00004196"/>
    </source>
</evidence>
<dbReference type="RefSeq" id="WP_163487326.1">
    <property type="nucleotide sequence ID" value="NZ_CP048739.1"/>
</dbReference>
<dbReference type="InterPro" id="IPR006059">
    <property type="entry name" value="SBP"/>
</dbReference>
<keyword evidence="3" id="KW-0732">Signal</keyword>
<feature type="region of interest" description="Disordered" evidence="4">
    <location>
        <begin position="24"/>
        <end position="52"/>
    </location>
</feature>
<dbReference type="PANTHER" id="PTHR43649:SF31">
    <property type="entry name" value="SN-GLYCEROL-3-PHOSPHATE-BINDING PERIPLASMIC PROTEIN UGPB"/>
    <property type="match status" value="1"/>
</dbReference>
<dbReference type="InterPro" id="IPR019546">
    <property type="entry name" value="TAT_signal_bac_arc"/>
</dbReference>
<organism evidence="5 6">
    <name type="scientific">Halogeometricum borinquense</name>
    <dbReference type="NCBI Taxonomy" id="60847"/>
    <lineage>
        <taxon>Archaea</taxon>
        <taxon>Methanobacteriati</taxon>
        <taxon>Methanobacteriota</taxon>
        <taxon>Stenosarchaea group</taxon>
        <taxon>Halobacteria</taxon>
        <taxon>Halobacteriales</taxon>
        <taxon>Haloferacaceae</taxon>
        <taxon>Halogeometricum</taxon>
    </lineage>
</organism>
<evidence type="ECO:0000256" key="2">
    <source>
        <dbReference type="ARBA" id="ARBA00022448"/>
    </source>
</evidence>
<evidence type="ECO:0000256" key="3">
    <source>
        <dbReference type="ARBA" id="ARBA00022729"/>
    </source>
</evidence>
<dbReference type="InterPro" id="IPR050490">
    <property type="entry name" value="Bact_solute-bd_prot1"/>
</dbReference>
<evidence type="ECO:0000256" key="4">
    <source>
        <dbReference type="SAM" id="MobiDB-lite"/>
    </source>
</evidence>